<sequence length="68" mass="7884">MDHGDQVTTLRGFDKAEQHNSELPSTRANHCISRTGFTTTWKRRRYSNLLCDIKIAFHYTDPRTSNVS</sequence>
<comment type="caution">
    <text evidence="2">The sequence shown here is derived from an EMBL/GenBank/DDBJ whole genome shotgun (WGS) entry which is preliminary data.</text>
</comment>
<gene>
    <name evidence="2" type="ORF">Hypma_011174</name>
</gene>
<dbReference type="InParanoid" id="A0A369JM25"/>
<name>A0A369JM25_HYPMA</name>
<reference evidence="2" key="1">
    <citation type="submission" date="2018-04" db="EMBL/GenBank/DDBJ databases">
        <title>Whole genome sequencing of Hypsizygus marmoreus.</title>
        <authorList>
            <person name="Choi I.-G."/>
            <person name="Min B."/>
            <person name="Kim J.-G."/>
            <person name="Kim S."/>
            <person name="Oh Y.-L."/>
            <person name="Kong W.-S."/>
            <person name="Park H."/>
            <person name="Jeong J."/>
            <person name="Song E.-S."/>
        </authorList>
    </citation>
    <scope>NUCLEOTIDE SEQUENCE [LARGE SCALE GENOMIC DNA]</scope>
    <source>
        <strain evidence="2">51987-8</strain>
    </source>
</reference>
<evidence type="ECO:0000313" key="3">
    <source>
        <dbReference type="Proteomes" id="UP000076154"/>
    </source>
</evidence>
<evidence type="ECO:0000313" key="2">
    <source>
        <dbReference type="EMBL" id="RDB21607.1"/>
    </source>
</evidence>
<keyword evidence="3" id="KW-1185">Reference proteome</keyword>
<protein>
    <submittedName>
        <fullName evidence="2">Uncharacterized protein</fullName>
    </submittedName>
</protein>
<feature type="region of interest" description="Disordered" evidence="1">
    <location>
        <begin position="1"/>
        <end position="27"/>
    </location>
</feature>
<evidence type="ECO:0000256" key="1">
    <source>
        <dbReference type="SAM" id="MobiDB-lite"/>
    </source>
</evidence>
<dbReference type="Proteomes" id="UP000076154">
    <property type="component" value="Unassembled WGS sequence"/>
</dbReference>
<proteinExistence type="predicted"/>
<dbReference type="AlphaFoldDB" id="A0A369JM25"/>
<accession>A0A369JM25</accession>
<organism evidence="2 3">
    <name type="scientific">Hypsizygus marmoreus</name>
    <name type="common">White beech mushroom</name>
    <name type="synonym">Agaricus marmoreus</name>
    <dbReference type="NCBI Taxonomy" id="39966"/>
    <lineage>
        <taxon>Eukaryota</taxon>
        <taxon>Fungi</taxon>
        <taxon>Dikarya</taxon>
        <taxon>Basidiomycota</taxon>
        <taxon>Agaricomycotina</taxon>
        <taxon>Agaricomycetes</taxon>
        <taxon>Agaricomycetidae</taxon>
        <taxon>Agaricales</taxon>
        <taxon>Tricholomatineae</taxon>
        <taxon>Lyophyllaceae</taxon>
        <taxon>Hypsizygus</taxon>
    </lineage>
</organism>
<dbReference type="EMBL" id="LUEZ02000054">
    <property type="protein sequence ID" value="RDB21607.1"/>
    <property type="molecule type" value="Genomic_DNA"/>
</dbReference>